<dbReference type="GO" id="GO:0004657">
    <property type="term" value="F:proline dehydrogenase activity"/>
    <property type="evidence" value="ECO:0007669"/>
    <property type="project" value="UniProtKB-ARBA"/>
</dbReference>
<dbReference type="UniPathway" id="UPA00261">
    <property type="reaction ID" value="UER00374"/>
</dbReference>
<dbReference type="PROSITE" id="PS00687">
    <property type="entry name" value="ALDEHYDE_DEHYDR_GLU"/>
    <property type="match status" value="1"/>
</dbReference>
<gene>
    <name evidence="12" type="primary">pruA</name>
    <name evidence="12" type="ORF">DN068_01800</name>
</gene>
<evidence type="ECO:0000256" key="8">
    <source>
        <dbReference type="ARBA" id="ARBA00048142"/>
    </source>
</evidence>
<keyword evidence="6" id="KW-0642">Proline metabolism</keyword>
<dbReference type="GO" id="GO:0010133">
    <property type="term" value="P:L-proline catabolic process to L-glutamate"/>
    <property type="evidence" value="ECO:0007669"/>
    <property type="project" value="UniProtKB-UniPathway"/>
</dbReference>
<comment type="pathway">
    <text evidence="1">Amino-acid degradation; L-proline degradation into L-glutamate; L-glutamate from L-proline: step 2/2.</text>
</comment>
<accession>A0A2W2BGD8</accession>
<dbReference type="InterPro" id="IPR016160">
    <property type="entry name" value="Ald_DH_CS_CYS"/>
</dbReference>
<dbReference type="EMBL" id="QKTW01000002">
    <property type="protein sequence ID" value="PZF74957.1"/>
    <property type="molecule type" value="Genomic_DNA"/>
</dbReference>
<dbReference type="EC" id="1.2.1.88" evidence="3"/>
<keyword evidence="4 10" id="KW-0560">Oxidoreductase</keyword>
<keyword evidence="13" id="KW-1185">Reference proteome</keyword>
<dbReference type="Pfam" id="PF00171">
    <property type="entry name" value="Aldedh"/>
    <property type="match status" value="1"/>
</dbReference>
<feature type="active site" evidence="9">
    <location>
        <position position="293"/>
    </location>
</feature>
<dbReference type="PROSITE" id="PS00070">
    <property type="entry name" value="ALDEHYDE_DEHYDR_CYS"/>
    <property type="match status" value="1"/>
</dbReference>
<comment type="similarity">
    <text evidence="2 10">Belongs to the aldehyde dehydrogenase family.</text>
</comment>
<evidence type="ECO:0000313" key="13">
    <source>
        <dbReference type="Proteomes" id="UP000248745"/>
    </source>
</evidence>
<dbReference type="NCBIfam" id="TIGR01236">
    <property type="entry name" value="D1pyr5carbox1"/>
    <property type="match status" value="1"/>
</dbReference>
<feature type="domain" description="Aldehyde dehydrogenase" evidence="11">
    <location>
        <begin position="55"/>
        <end position="514"/>
    </location>
</feature>
<dbReference type="OrthoDB" id="629320at2"/>
<dbReference type="InterPro" id="IPR015590">
    <property type="entry name" value="Aldehyde_DH_dom"/>
</dbReference>
<evidence type="ECO:0000256" key="5">
    <source>
        <dbReference type="ARBA" id="ARBA00023027"/>
    </source>
</evidence>
<comment type="caution">
    <text evidence="12">The sequence shown here is derived from an EMBL/GenBank/DDBJ whole genome shotgun (WGS) entry which is preliminary data.</text>
</comment>
<proteinExistence type="inferred from homology"/>
<name>A0A2W2BGD8_9BACT</name>
<evidence type="ECO:0000256" key="10">
    <source>
        <dbReference type="RuleBase" id="RU003345"/>
    </source>
</evidence>
<evidence type="ECO:0000256" key="7">
    <source>
        <dbReference type="ARBA" id="ARBA00032259"/>
    </source>
</evidence>
<protein>
    <recommendedName>
        <fullName evidence="7">L-glutamate gamma-semialdehyde dehydrogenase</fullName>
        <ecNumber evidence="3">1.2.1.88</ecNumber>
    </recommendedName>
    <alternativeName>
        <fullName evidence="7">L-glutamate gamma-semialdehyde dehydrogenase</fullName>
    </alternativeName>
</protein>
<dbReference type="InterPro" id="IPR016161">
    <property type="entry name" value="Ald_DH/histidinol_DH"/>
</dbReference>
<comment type="catalytic activity">
    <reaction evidence="8">
        <text>L-glutamate 5-semialdehyde + NAD(+) + H2O = L-glutamate + NADH + 2 H(+)</text>
        <dbReference type="Rhea" id="RHEA:30235"/>
        <dbReference type="ChEBI" id="CHEBI:15377"/>
        <dbReference type="ChEBI" id="CHEBI:15378"/>
        <dbReference type="ChEBI" id="CHEBI:29985"/>
        <dbReference type="ChEBI" id="CHEBI:57540"/>
        <dbReference type="ChEBI" id="CHEBI:57945"/>
        <dbReference type="ChEBI" id="CHEBI:58066"/>
        <dbReference type="EC" id="1.2.1.88"/>
    </reaction>
</comment>
<dbReference type="InterPro" id="IPR016163">
    <property type="entry name" value="Ald_DH_C"/>
</dbReference>
<dbReference type="FunFam" id="3.40.309.10:FF:000005">
    <property type="entry name" value="1-pyrroline-5-carboxylate dehydrogenase 1"/>
    <property type="match status" value="1"/>
</dbReference>
<evidence type="ECO:0000256" key="9">
    <source>
        <dbReference type="PROSITE-ProRule" id="PRU10007"/>
    </source>
</evidence>
<dbReference type="GO" id="GO:0009898">
    <property type="term" value="C:cytoplasmic side of plasma membrane"/>
    <property type="evidence" value="ECO:0007669"/>
    <property type="project" value="TreeGrafter"/>
</dbReference>
<evidence type="ECO:0000256" key="6">
    <source>
        <dbReference type="ARBA" id="ARBA00023062"/>
    </source>
</evidence>
<evidence type="ECO:0000256" key="4">
    <source>
        <dbReference type="ARBA" id="ARBA00023002"/>
    </source>
</evidence>
<evidence type="ECO:0000256" key="3">
    <source>
        <dbReference type="ARBA" id="ARBA00012884"/>
    </source>
</evidence>
<dbReference type="Gene3D" id="3.40.605.10">
    <property type="entry name" value="Aldehyde Dehydrogenase, Chain A, domain 1"/>
    <property type="match status" value="1"/>
</dbReference>
<evidence type="ECO:0000256" key="1">
    <source>
        <dbReference type="ARBA" id="ARBA00004786"/>
    </source>
</evidence>
<dbReference type="InterPro" id="IPR016162">
    <property type="entry name" value="Ald_DH_N"/>
</dbReference>
<dbReference type="PANTHER" id="PTHR42862:SF1">
    <property type="entry name" value="DELTA-1-PYRROLINE-5-CARBOXYLATE DEHYDROGENASE 2, ISOFORM A-RELATED"/>
    <property type="match status" value="1"/>
</dbReference>
<dbReference type="InterPro" id="IPR005931">
    <property type="entry name" value="P5CDH/ALDH4A1"/>
</dbReference>
<dbReference type="SUPFAM" id="SSF53720">
    <property type="entry name" value="ALDH-like"/>
    <property type="match status" value="1"/>
</dbReference>
<sequence>MHNGYFSFAEPKNEPVLNYAPGSAERKALQAAIAEAKSQQRDIPMYINNQEVRSGEKMEIRPPHETAHLLGHFHVGTETHVKDAIKAALEAREAWAATSWEHRANVFLKAAELLAGKYRWKMNAATMLGQSKNAYQAEIDSACELIDFLRFNVHYLTEIYKQQPLSSPGVHNRLEYRPLEGFVLAITPFNFTAIGGNLPTAPAMCGNVVVWKPANTQVYSASVFMEILIEAGLPAGVINLVYPPGAVIGDVSMAHPDFAGVHFTGSTGVFQTIWKTIGTNLPTYKSFPRIVGETGGKDFVFVHPTAQVDAVVAGLARGAFEYQGQKCSAASRAYLPSNIAAEIKDKLIAELKTMKMGIVDDFTNFINAVIDERSFDKLAKYIDNVANSNGKAKIITGGKYDKSKGWYIEPTIIETNDPSYVTMCEELFGPVLTIYTYEADKWEETLTVVDQTSPYALTGAIFSQDRHTIETMTKKLVNAAGNFYINDKPTGAVVGQQPFGGARASGTNDKAGSALNLYRWLSARTIKETQVPVTNYRYPFHQAD</sequence>
<evidence type="ECO:0000313" key="12">
    <source>
        <dbReference type="EMBL" id="PZF74957.1"/>
    </source>
</evidence>
<dbReference type="RefSeq" id="WP_110997163.1">
    <property type="nucleotide sequence ID" value="NZ_QKTW01000002.1"/>
</dbReference>
<evidence type="ECO:0000256" key="2">
    <source>
        <dbReference type="ARBA" id="ARBA00009986"/>
    </source>
</evidence>
<dbReference type="CDD" id="cd07123">
    <property type="entry name" value="ALDH_F4-17_P5CDH"/>
    <property type="match status" value="1"/>
</dbReference>
<organism evidence="12 13">
    <name type="scientific">Taibaiella soli</name>
    <dbReference type="NCBI Taxonomy" id="1649169"/>
    <lineage>
        <taxon>Bacteria</taxon>
        <taxon>Pseudomonadati</taxon>
        <taxon>Bacteroidota</taxon>
        <taxon>Chitinophagia</taxon>
        <taxon>Chitinophagales</taxon>
        <taxon>Chitinophagaceae</taxon>
        <taxon>Taibaiella</taxon>
    </lineage>
</organism>
<dbReference type="Gene3D" id="3.40.309.10">
    <property type="entry name" value="Aldehyde Dehydrogenase, Chain A, domain 2"/>
    <property type="match status" value="1"/>
</dbReference>
<dbReference type="PANTHER" id="PTHR42862">
    <property type="entry name" value="DELTA-1-PYRROLINE-5-CARBOXYLATE DEHYDROGENASE 1, ISOFORM A-RELATED"/>
    <property type="match status" value="1"/>
</dbReference>
<dbReference type="AlphaFoldDB" id="A0A2W2BGD8"/>
<reference evidence="12 13" key="1">
    <citation type="submission" date="2018-06" db="EMBL/GenBank/DDBJ databases">
        <title>Mucibacter soli gen. nov., sp. nov., a new member of the family Chitinophagaceae producing mucin.</title>
        <authorList>
            <person name="Kim M.-K."/>
            <person name="Park S."/>
            <person name="Kim T.-S."/>
            <person name="Joung Y."/>
            <person name="Han J.-H."/>
            <person name="Kim S.B."/>
        </authorList>
    </citation>
    <scope>NUCLEOTIDE SEQUENCE [LARGE SCALE GENOMIC DNA]</scope>
    <source>
        <strain evidence="12 13">R1-15</strain>
    </source>
</reference>
<dbReference type="Proteomes" id="UP000248745">
    <property type="component" value="Unassembled WGS sequence"/>
</dbReference>
<dbReference type="FunFam" id="3.40.605.10:FF:000006">
    <property type="entry name" value="1-pyrroline-5-carboxylate dehydrogenase"/>
    <property type="match status" value="1"/>
</dbReference>
<dbReference type="InterPro" id="IPR029510">
    <property type="entry name" value="Ald_DH_CS_GLU"/>
</dbReference>
<keyword evidence="5" id="KW-0520">NAD</keyword>
<dbReference type="InterPro" id="IPR050485">
    <property type="entry name" value="Proline_metab_enzyme"/>
</dbReference>
<dbReference type="GO" id="GO:0003842">
    <property type="term" value="F:L-glutamate gamma-semialdehyde dehydrogenase activity"/>
    <property type="evidence" value="ECO:0007669"/>
    <property type="project" value="UniProtKB-EC"/>
</dbReference>
<evidence type="ECO:0000259" key="11">
    <source>
        <dbReference type="Pfam" id="PF00171"/>
    </source>
</evidence>